<feature type="compositionally biased region" description="Low complexity" evidence="1">
    <location>
        <begin position="2437"/>
        <end position="2451"/>
    </location>
</feature>
<feature type="compositionally biased region" description="Low complexity" evidence="1">
    <location>
        <begin position="2625"/>
        <end position="2647"/>
    </location>
</feature>
<feature type="region of interest" description="Disordered" evidence="1">
    <location>
        <begin position="858"/>
        <end position="883"/>
    </location>
</feature>
<evidence type="ECO:0000313" key="3">
    <source>
        <dbReference type="Proteomes" id="UP000322225"/>
    </source>
</evidence>
<name>A0A5M6C327_9TREE</name>
<feature type="compositionally biased region" description="Polar residues" evidence="1">
    <location>
        <begin position="2921"/>
        <end position="2930"/>
    </location>
</feature>
<feature type="compositionally biased region" description="Pro residues" evidence="1">
    <location>
        <begin position="1833"/>
        <end position="1845"/>
    </location>
</feature>
<feature type="region of interest" description="Disordered" evidence="1">
    <location>
        <begin position="2843"/>
        <end position="2906"/>
    </location>
</feature>
<feature type="compositionally biased region" description="Low complexity" evidence="1">
    <location>
        <begin position="1106"/>
        <end position="1117"/>
    </location>
</feature>
<feature type="compositionally biased region" description="Pro residues" evidence="1">
    <location>
        <begin position="1424"/>
        <end position="1436"/>
    </location>
</feature>
<feature type="compositionally biased region" description="Acidic residues" evidence="1">
    <location>
        <begin position="1757"/>
        <end position="1779"/>
    </location>
</feature>
<feature type="region of interest" description="Disordered" evidence="1">
    <location>
        <begin position="3170"/>
        <end position="3195"/>
    </location>
</feature>
<evidence type="ECO:0000256" key="1">
    <source>
        <dbReference type="SAM" id="MobiDB-lite"/>
    </source>
</evidence>
<feature type="region of interest" description="Disordered" evidence="1">
    <location>
        <begin position="1231"/>
        <end position="1315"/>
    </location>
</feature>
<feature type="compositionally biased region" description="Polar residues" evidence="1">
    <location>
        <begin position="1231"/>
        <end position="1243"/>
    </location>
</feature>
<feature type="compositionally biased region" description="Low complexity" evidence="1">
    <location>
        <begin position="2887"/>
        <end position="2906"/>
    </location>
</feature>
<feature type="compositionally biased region" description="Polar residues" evidence="1">
    <location>
        <begin position="1253"/>
        <end position="1265"/>
    </location>
</feature>
<feature type="compositionally biased region" description="Low complexity" evidence="1">
    <location>
        <begin position="3336"/>
        <end position="3352"/>
    </location>
</feature>
<reference evidence="2" key="1">
    <citation type="submission" date="2017-08" db="EMBL/GenBank/DDBJ databases">
        <authorList>
            <person name="Cuomo C."/>
            <person name="Billmyre B."/>
            <person name="Heitman J."/>
        </authorList>
    </citation>
    <scope>NUCLEOTIDE SEQUENCE</scope>
    <source>
        <strain evidence="2">CBS 12478</strain>
    </source>
</reference>
<dbReference type="Proteomes" id="UP000322225">
    <property type="component" value="Chromosome 9"/>
</dbReference>
<dbReference type="KEGG" id="ksn:43587272"/>
<feature type="compositionally biased region" description="Low complexity" evidence="1">
    <location>
        <begin position="2007"/>
        <end position="2018"/>
    </location>
</feature>
<feature type="compositionally biased region" description="Basic and acidic residues" evidence="1">
    <location>
        <begin position="3122"/>
        <end position="3149"/>
    </location>
</feature>
<dbReference type="RefSeq" id="XP_031862475.1">
    <property type="nucleotide sequence ID" value="XM_032003153.1"/>
</dbReference>
<feature type="compositionally biased region" description="Polar residues" evidence="1">
    <location>
        <begin position="699"/>
        <end position="708"/>
    </location>
</feature>
<proteinExistence type="predicted"/>
<feature type="region of interest" description="Disordered" evidence="1">
    <location>
        <begin position="1984"/>
        <end position="2027"/>
    </location>
</feature>
<feature type="compositionally biased region" description="Low complexity" evidence="1">
    <location>
        <begin position="1744"/>
        <end position="1756"/>
    </location>
</feature>
<reference evidence="2" key="2">
    <citation type="submission" date="2024-01" db="EMBL/GenBank/DDBJ databases">
        <title>Comparative genomics of Cryptococcus and Kwoniella reveals pathogenesis evolution and contrasting modes of karyotype evolution via chromosome fusion or intercentromeric recombination.</title>
        <authorList>
            <person name="Coelho M.A."/>
            <person name="David-Palma M."/>
            <person name="Shea T."/>
            <person name="Bowers K."/>
            <person name="McGinley-Smith S."/>
            <person name="Mohammad A.W."/>
            <person name="Gnirke A."/>
            <person name="Yurkov A.M."/>
            <person name="Nowrousian M."/>
            <person name="Sun S."/>
            <person name="Cuomo C.A."/>
            <person name="Heitman J."/>
        </authorList>
    </citation>
    <scope>NUCLEOTIDE SEQUENCE</scope>
    <source>
        <strain evidence="2">CBS 12478</strain>
    </source>
</reference>
<organism evidence="2 3">
    <name type="scientific">Kwoniella shandongensis</name>
    <dbReference type="NCBI Taxonomy" id="1734106"/>
    <lineage>
        <taxon>Eukaryota</taxon>
        <taxon>Fungi</taxon>
        <taxon>Dikarya</taxon>
        <taxon>Basidiomycota</taxon>
        <taxon>Agaricomycotina</taxon>
        <taxon>Tremellomycetes</taxon>
        <taxon>Tremellales</taxon>
        <taxon>Cryptococcaceae</taxon>
        <taxon>Kwoniella</taxon>
    </lineage>
</organism>
<feature type="compositionally biased region" description="Polar residues" evidence="1">
    <location>
        <begin position="1142"/>
        <end position="1154"/>
    </location>
</feature>
<sequence>MPSPATPPISPTPRRWRSPTQEPLPEFAALLSSFEGETASDESSSRGGSMPRWATPHGRTEDEDQATRRDEEEEAEVDSFLTAASSIDDRAPEIRTTSPSPKRAGTDRSLSPLLPPNRGQLFGEDADTTIGRSGLSRTTGSRGSLMGPREPYRPQQPFLDTPPTEEMQSGQFTSTIDQYPIPPQTTGQSTATIDAAYDGVFSQLDALANPTAIVQNTPKSSPSTPTRSSTTNEGSSPAALNIFHPMPIRQPLVGLGINPWGSGDHTISRLSTVTERTERSNTSAGSSPTIPGAYRDSTQSDFSITSIANRFPLPSSPVKGPRPPGGTPQGTPKKTSDLIKMFESRSGGSAEAPPAQPQFTPTTPSQPHPPQSQLPSSAGGPQPLQSIFSPPQPSSVAGITAQSPNEPRYTTPTPPPKSTSPLSQVRTMIASWRARSGSPSQRVIGSPGKGGSSPRLFSRGGDRGWNVSIRRRKRNERELAEQAEETNEGDRETPQGDELKEDEAARQEYEATSHHGDEEGAPSRSASVKSDKQTTSEPRQLTGEPLRTGALYYLNVHDDETKPDYVWVRADGRLYPEGLDLTWISAKGRATVTLDLEFCDEVASTYSPNNPMAGDDIGAAAARRQGELADNLYPFKLVYDDGVERLACDSARERVRWVNAIWTVLERSRAVPTADRSGSLRVNRSNSEHGSEGGGSASTHFTPADQNQPLPSPHAPHSHPLYTTDDAVIETSGGLHAPIVQRGSRRLAAGGLERGRSLRRVASEADLRDSASTPPPLPEKDERSPATTTAIHDTPLTAGNASRPTSRDFTFAHGIKPPILQSDTVLSPSKGMSAFRTATGAATTPVLAYHSLESASTYHTASPSGTVQPLSGTSTTVYTARMGGPRGTTASMYSAQSTSQITAVTARDFASSSNYTARQSAAITAHSVTASETGHTAPPGSATLNSTAQQFSSSDSAYTAKPPATDYGTAQTFSPSASSSTARPDSQTPMGTAQPWPSSTSMYSAENARNLTKTAHVAGSPAFTGQTAVPNLAITGGSPTHSQSAKSTYTTAYASTSGLTAPNQAVTSSQAYTSQYHQDASVYATAQSALGTQSQPELPTSDRPASRLSRVSGSSQSYETAPPPVPSRDSHYSTASLGPPSTRYSAGSPVSPTKYQLHDPPVPTFEQSFRGLNAGSYNADFDGDKHSSHVTVQQPVTEVYHAQVAQDRSPTTRWTTATTDARWSTAMATAQTVATRSPNSSEWETAPPPPISRSVSSDDLASTRLTDGLGTRRGSRAWTQVSHPDSDDEFLADLERRSSTGSTVSRRPKSKKSMYASGVTTAQTMWTAQTMGDSRSGRTPLGTARENTLYTDARTSAYTTAPTWHSQSTYMATAPGATSYHDSRSSHATPIRGEAPSADKAPSIKPQSISTASSVPPSTKKIPRIPPPGLPPPSPSFPSSTIGCSEPSSSSSFSSTETIHAQRGVDGYDVNRILNFLQGQEQAKQGQTTRIGSQLDRIERKVIQIAENQAALADRERPPPVPSKDLDDESPPSSPSSSTSSIETARPVTPPPVIMPEVMNSQFDDLRSLLGNIIGRQEDMAQELARRRSYDVELPDRGPGMTRLENMLRRLLERVGDSDYLDVLSGPVPDEKRAYHMSHLSTPKPQGTKDGSMYGGGDSVYSGEFGSRGRHAPANSFTSDYDRRRRGPLTDVSDSLIDGQLAEPEFDENFALSGLPPDTPPGEYVPRHPQVPAQLTRRAPPAQPAEQPAPQSQPEEPQYEEYYQDDAPEPASVAEEEVPITEYEPTPQPTPVPPPKEVTPEQSPDQPPIPYRTEDDYDDEDRTYEEETYPRGPSRPGPPPQPVDLPTPVNSLRNMPQYQQQGQYPMRPPFPVGGMPPPGPGMTDMPRPSLPRIAGVRDPISTTYFRRGFPPGPMGMGPMGMFPGPMGIPGPGMGPFMPGLRPGMPGFGGPMGPNVNPSLRRPGFFPPGVTSTTGDYGLPAGARYGNAGLPPSSGVPGRPPMEGSGHTTTADTGLGNTTSESTASTPSVLTEEIVTPVAATTHVPEPVEVSATPALSVSGQTDDSFRRALGNNQALAAAQGEQQNEMSRYLHGMSDQIADGTLAAQNQLAEIMGDIAALREQLKPKHIHAHVLPDGTVMLDNGHILDGIRGVPAPVPAGAPPPPVPPKSASHVEGKILPDGTVMANGKIVDGIKGAPTIATPATPAMMVDEPTEEQLKNMEQDRKLAELQDKIAELMQRTQPTFEEEEIISYKADTGSPPANHTPMAMHDAPLGTHEIGPTAVGPNTDVTREKTIIKEREVVREGPFGRHKEVQTAQEINRDMVTEVPPAGSVPVPATVAPGSTGMADVPVTATGISHDPPSTVPPGSKIPTNATAPPTVAPTRINPRTGKPLTIPTALSTHSMSPIRSEYNYGDPSAPQLIREEHEEIVQRPGGGPPVHTHTTTRTYTQHPSNGLGGSVPPGTGLRDPSAAGDMPATVFADVPGHPGTVPGSHHSEHIATSQHGAANLPSHRSDYIDEVVAPGGVPVDARISSVAHTQRPAATVADPAGGSAAVPSSAGAPPPAATAANVPSTKGPGSAKAPASVWSTNHPRSNAPAQDQATLDAPSQPPANTAHNVPTAPGTNAAPSATAHDAPSAPAGAAGASAPAGPPPAAVAGDAPPGAAAPQSGSSKSKPSVHWEKMIPHKEVSSPKGRQAQGATPADPAGPPATTQHNVPSQPDPAVKGDPSGKVPVDNAHDATTSPVAAPASTAHDGKATSETPHSGSGTLRRSKSKDNSKANSTTQPDAGVPLVPADTVSHSDHATVGQPIPTAASDKNTRVADTAHVSRPPTVAELAEEGGDFTAQPGGQTVHVPSHPIGTSSRLKKKPVPGYVEGDMTDPKEVAQHASAPAVPTRPASVAPVAPSVPILEEIVLPDGRTAYVQSRPSSSKAADQSAPPPPGAQQPGKLKKGKGGSGAAKEGPSASLHDANTQIHVPAELEMGKGHCSVCCPHGIQKGVPAEPCGHQDGQHNAAPAAPQASGSGAQMSGPRTQKPNNKLSRPPSVRPLGLPEAEGISGPGEEVALEHDGGAFEAGASAGAKKADPSNKLTKGKKGGNLTPEEEAMEDARKLAVKQKAAAEQAAAEKADRDAKHQEKEKKAKLAEERHRQNVEALANLQKMLDLLATDNKTAKTLQDESAKSQEKRRADKSVRDKKITEALDKLVAEREEAKKKQAADDKKPGTQAILDALKTSGDSQAAFLRKLATEMMDNNSSQHQKTQQAMKETAREQVGFNLAGYLDDFSKALSGEVRTLLKEVGDLRESRRALYMELAELLLMKGRQSAGDLMAILPYPAAPPQNAQQKQQQQQQNQQKKGGENKDQNKAPAWTTWAPMGVPPPVMGRPLPQPGMPPPMHMNLSGGAVPPPPPPGGRPLPKV</sequence>
<feature type="compositionally biased region" description="Polar residues" evidence="1">
    <location>
        <begin position="2757"/>
        <end position="2768"/>
    </location>
</feature>
<feature type="compositionally biased region" description="Polar residues" evidence="1">
    <location>
        <begin position="785"/>
        <end position="808"/>
    </location>
</feature>
<feature type="region of interest" description="Disordered" evidence="1">
    <location>
        <begin position="926"/>
        <end position="1002"/>
    </location>
</feature>
<gene>
    <name evidence="2" type="ORF">CI109_105133</name>
</gene>
<feature type="compositionally biased region" description="Polar residues" evidence="1">
    <location>
        <begin position="1405"/>
        <end position="1417"/>
    </location>
</feature>
<feature type="compositionally biased region" description="Acidic residues" evidence="1">
    <location>
        <begin position="1815"/>
        <end position="1827"/>
    </location>
</feature>
<feature type="compositionally biased region" description="Pro residues" evidence="1">
    <location>
        <begin position="1"/>
        <end position="11"/>
    </location>
</feature>
<feature type="compositionally biased region" description="Polar residues" evidence="1">
    <location>
        <begin position="383"/>
        <end position="405"/>
    </location>
</feature>
<feature type="compositionally biased region" description="Polar residues" evidence="1">
    <location>
        <begin position="3028"/>
        <end position="3038"/>
    </location>
</feature>
<feature type="region of interest" description="Disordered" evidence="1">
    <location>
        <begin position="2538"/>
        <end position="2822"/>
    </location>
</feature>
<feature type="region of interest" description="Disordered" evidence="1">
    <location>
        <begin position="2919"/>
        <end position="3152"/>
    </location>
</feature>
<feature type="region of interest" description="Disordered" evidence="1">
    <location>
        <begin position="673"/>
        <end position="722"/>
    </location>
</feature>
<dbReference type="EMBL" id="CP144059">
    <property type="protein sequence ID" value="WWD20657.1"/>
    <property type="molecule type" value="Genomic_DNA"/>
</dbReference>
<feature type="region of interest" description="Disordered" evidence="1">
    <location>
        <begin position="1375"/>
        <end position="1458"/>
    </location>
</feature>
<feature type="compositionally biased region" description="Basic and acidic residues" evidence="1">
    <location>
        <begin position="334"/>
        <end position="343"/>
    </location>
</feature>
<feature type="region of interest" description="Disordered" evidence="1">
    <location>
        <begin position="2430"/>
        <end position="2497"/>
    </location>
</feature>
<feature type="region of interest" description="Disordered" evidence="1">
    <location>
        <begin position="2359"/>
        <end position="2397"/>
    </location>
</feature>
<feature type="compositionally biased region" description="Basic and acidic residues" evidence="1">
    <location>
        <begin position="488"/>
        <end position="518"/>
    </location>
</feature>
<feature type="compositionally biased region" description="Polar residues" evidence="1">
    <location>
        <begin position="942"/>
        <end position="957"/>
    </location>
</feature>
<feature type="compositionally biased region" description="Polar residues" evidence="1">
    <location>
        <begin position="858"/>
        <end position="878"/>
    </location>
</feature>
<feature type="compositionally biased region" description="Low complexity" evidence="1">
    <location>
        <begin position="3012"/>
        <end position="3025"/>
    </location>
</feature>
<feature type="region of interest" description="Disordered" evidence="1">
    <location>
        <begin position="1509"/>
        <end position="1552"/>
    </location>
</feature>
<protein>
    <submittedName>
        <fullName evidence="2">Uncharacterized protein</fullName>
    </submittedName>
</protein>
<feature type="compositionally biased region" description="Low complexity" evidence="1">
    <location>
        <begin position="3070"/>
        <end position="3079"/>
    </location>
</feature>
<feature type="region of interest" description="Disordered" evidence="1">
    <location>
        <begin position="271"/>
        <end position="297"/>
    </location>
</feature>
<feature type="region of interest" description="Disordered" evidence="1">
    <location>
        <begin position="1734"/>
        <end position="1853"/>
    </location>
</feature>
<feature type="region of interest" description="Disordered" evidence="1">
    <location>
        <begin position="1090"/>
        <end position="1159"/>
    </location>
</feature>
<feature type="region of interest" description="Disordered" evidence="1">
    <location>
        <begin position="3330"/>
        <end position="3415"/>
    </location>
</feature>
<feature type="compositionally biased region" description="Basic and acidic residues" evidence="1">
    <location>
        <begin position="759"/>
        <end position="769"/>
    </location>
</feature>
<feature type="compositionally biased region" description="Low complexity" evidence="1">
    <location>
        <begin position="2695"/>
        <end position="2712"/>
    </location>
</feature>
<feature type="compositionally biased region" description="Pro residues" evidence="1">
    <location>
        <begin position="3373"/>
        <end position="3392"/>
    </location>
</feature>
<feature type="compositionally biased region" description="Low complexity" evidence="1">
    <location>
        <begin position="2370"/>
        <end position="2382"/>
    </location>
</feature>
<feature type="compositionally biased region" description="Basic and acidic residues" evidence="1">
    <location>
        <begin position="3173"/>
        <end position="3195"/>
    </location>
</feature>
<feature type="compositionally biased region" description="Low complexity" evidence="1">
    <location>
        <begin position="2544"/>
        <end position="2571"/>
    </location>
</feature>
<dbReference type="PANTHER" id="PTHR34491">
    <property type="entry name" value="A-TYPE INCLUSION PROTEIN, PUTATIVE-RELATED"/>
    <property type="match status" value="1"/>
</dbReference>
<dbReference type="PANTHER" id="PTHR34491:SF156">
    <property type="entry name" value="KINESIN MOTOR DOMAIN-CONTAINING PROTEIN"/>
    <property type="match status" value="1"/>
</dbReference>
<feature type="compositionally biased region" description="Polar residues" evidence="1">
    <location>
        <begin position="271"/>
        <end position="289"/>
    </location>
</feature>
<dbReference type="SUPFAM" id="SSF50729">
    <property type="entry name" value="PH domain-like"/>
    <property type="match status" value="1"/>
</dbReference>
<feature type="compositionally biased region" description="Low complexity" evidence="1">
    <location>
        <begin position="1437"/>
        <end position="1455"/>
    </location>
</feature>
<feature type="region of interest" description="Disordered" evidence="1">
    <location>
        <begin position="1"/>
        <end position="170"/>
    </location>
</feature>
<feature type="compositionally biased region" description="Polar residues" evidence="1">
    <location>
        <begin position="2585"/>
        <end position="2601"/>
    </location>
</feature>
<feature type="compositionally biased region" description="Low complexity" evidence="1">
    <location>
        <begin position="217"/>
        <end position="231"/>
    </location>
</feature>
<feature type="compositionally biased region" description="Basic and acidic residues" evidence="1">
    <location>
        <begin position="2677"/>
        <end position="2689"/>
    </location>
</feature>
<feature type="compositionally biased region" description="Pro residues" evidence="1">
    <location>
        <begin position="3401"/>
        <end position="3415"/>
    </location>
</feature>
<accession>A0A5M6C327</accession>
<feature type="region of interest" description="Disordered" evidence="1">
    <location>
        <begin position="309"/>
        <end position="544"/>
    </location>
</feature>
<keyword evidence="3" id="KW-1185">Reference proteome</keyword>
<dbReference type="OrthoDB" id="2507336at2759"/>
<evidence type="ECO:0000313" key="2">
    <source>
        <dbReference type="EMBL" id="WWD20657.1"/>
    </source>
</evidence>
<feature type="compositionally biased region" description="Low complexity" evidence="1">
    <location>
        <begin position="2739"/>
        <end position="2751"/>
    </location>
</feature>
<feature type="compositionally biased region" description="Polar residues" evidence="1">
    <location>
        <begin position="968"/>
        <end position="1002"/>
    </location>
</feature>
<feature type="compositionally biased region" description="Pro residues" evidence="1">
    <location>
        <begin position="1786"/>
        <end position="1797"/>
    </location>
</feature>
<feature type="region of interest" description="Disordered" evidence="1">
    <location>
        <begin position="759"/>
        <end position="810"/>
    </location>
</feature>
<dbReference type="GeneID" id="43587272"/>
<feature type="region of interest" description="Disordered" evidence="1">
    <location>
        <begin position="213"/>
        <end position="240"/>
    </location>
</feature>
<feature type="compositionally biased region" description="Low complexity" evidence="1">
    <location>
        <begin position="128"/>
        <end position="145"/>
    </location>
</feature>
<feature type="region of interest" description="Disordered" evidence="1">
    <location>
        <begin position="1638"/>
        <end position="1692"/>
    </location>
</feature>
<feature type="compositionally biased region" description="Low complexity" evidence="1">
    <location>
        <begin position="2654"/>
        <end position="2676"/>
    </location>
</feature>